<comment type="caution">
    <text evidence="2">The sequence shown here is derived from an EMBL/GenBank/DDBJ whole genome shotgun (WGS) entry which is preliminary data.</text>
</comment>
<organism evidence="2 3">
    <name type="scientific">Musa balbisiana</name>
    <name type="common">Banana</name>
    <dbReference type="NCBI Taxonomy" id="52838"/>
    <lineage>
        <taxon>Eukaryota</taxon>
        <taxon>Viridiplantae</taxon>
        <taxon>Streptophyta</taxon>
        <taxon>Embryophyta</taxon>
        <taxon>Tracheophyta</taxon>
        <taxon>Spermatophyta</taxon>
        <taxon>Magnoliopsida</taxon>
        <taxon>Liliopsida</taxon>
        <taxon>Zingiberales</taxon>
        <taxon>Musaceae</taxon>
        <taxon>Musa</taxon>
    </lineage>
</organism>
<protein>
    <submittedName>
        <fullName evidence="2">Uncharacterized protein</fullName>
    </submittedName>
</protein>
<proteinExistence type="predicted"/>
<reference evidence="2 3" key="1">
    <citation type="journal article" date="2019" name="Nat. Plants">
        <title>Genome sequencing of Musa balbisiana reveals subgenome evolution and function divergence in polyploid bananas.</title>
        <authorList>
            <person name="Yao X."/>
        </authorList>
    </citation>
    <scope>NUCLEOTIDE SEQUENCE [LARGE SCALE GENOMIC DNA]</scope>
    <source>
        <strain evidence="3">cv. DH-PKW</strain>
        <tissue evidence="2">Leaves</tissue>
    </source>
</reference>
<name>A0A4S8KFU9_MUSBA</name>
<keyword evidence="3" id="KW-1185">Reference proteome</keyword>
<sequence length="282" mass="30966">MTLQPSNSQRGRQAADGGGPSQTQPQEQQRRHPLRGSKQGHGWRQQLGHPWGGKTHTGGLTPASGNAYMVAVTGRRRSSRRAGIRRVLLEGDLVAVTLVTVTAVADTAAGAAAAAPAAWLVAGARLAAADGPRRGRENTHGELHHHLSRRWRWRWRWRWRRRRRQRFRFRLDLDVVDHLAGEAAKLLDEALRPSNSQRGRQAADGGGPSQTQPQEQQRRHPSRGSKQGHGWRQQLGHPVGGKTHTGGLTTASGNGTGLGLHGGDYEYKPKPLYKHQIATTEI</sequence>
<evidence type="ECO:0000313" key="2">
    <source>
        <dbReference type="EMBL" id="THU74190.1"/>
    </source>
</evidence>
<dbReference type="EMBL" id="PYDT01000001">
    <property type="protein sequence ID" value="THU74190.1"/>
    <property type="molecule type" value="Genomic_DNA"/>
</dbReference>
<feature type="region of interest" description="Disordered" evidence="1">
    <location>
        <begin position="1"/>
        <end position="65"/>
    </location>
</feature>
<feature type="compositionally biased region" description="Polar residues" evidence="1">
    <location>
        <begin position="1"/>
        <end position="11"/>
    </location>
</feature>
<gene>
    <name evidence="2" type="ORF">C4D60_Mb04t30750</name>
</gene>
<feature type="region of interest" description="Disordered" evidence="1">
    <location>
        <begin position="189"/>
        <end position="255"/>
    </location>
</feature>
<accession>A0A4S8KFU9</accession>
<dbReference type="Proteomes" id="UP000317650">
    <property type="component" value="Chromosome 4"/>
</dbReference>
<evidence type="ECO:0000256" key="1">
    <source>
        <dbReference type="SAM" id="MobiDB-lite"/>
    </source>
</evidence>
<dbReference type="AlphaFoldDB" id="A0A4S8KFU9"/>
<evidence type="ECO:0000313" key="3">
    <source>
        <dbReference type="Proteomes" id="UP000317650"/>
    </source>
</evidence>